<keyword evidence="2 6" id="KW-0812">Transmembrane</keyword>
<dbReference type="EMBL" id="CAJPEX010004106">
    <property type="protein sequence ID" value="CAG0922804.1"/>
    <property type="molecule type" value="Genomic_DNA"/>
</dbReference>
<evidence type="ECO:0000256" key="3">
    <source>
        <dbReference type="ARBA" id="ARBA00022989"/>
    </source>
</evidence>
<dbReference type="Proteomes" id="UP000678499">
    <property type="component" value="Unassembled WGS sequence"/>
</dbReference>
<proteinExistence type="inferred from homology"/>
<keyword evidence="6" id="KW-0813">Transport</keyword>
<dbReference type="SUPFAM" id="SSF90188">
    <property type="entry name" value="Somatomedin B domain"/>
    <property type="match status" value="1"/>
</dbReference>
<comment type="similarity">
    <text evidence="5 6">Belongs to the anion channel-forming bestrophin (TC 1.A.46) family. Calcium-sensitive chloride channel subfamily.</text>
</comment>
<evidence type="ECO:0000256" key="6">
    <source>
        <dbReference type="RuleBase" id="RU363126"/>
    </source>
</evidence>
<evidence type="ECO:0000313" key="7">
    <source>
        <dbReference type="EMBL" id="CAD7282652.1"/>
    </source>
</evidence>
<evidence type="ECO:0000256" key="5">
    <source>
        <dbReference type="ARBA" id="ARBA00034769"/>
    </source>
</evidence>
<dbReference type="EMBL" id="OA886143">
    <property type="protein sequence ID" value="CAD7282652.1"/>
    <property type="molecule type" value="Genomic_DNA"/>
</dbReference>
<keyword evidence="3 6" id="KW-1133">Transmembrane helix</keyword>
<dbReference type="GO" id="GO:0034707">
    <property type="term" value="C:chloride channel complex"/>
    <property type="evidence" value="ECO:0007669"/>
    <property type="project" value="UniProtKB-KW"/>
</dbReference>
<evidence type="ECO:0000256" key="4">
    <source>
        <dbReference type="ARBA" id="ARBA00023136"/>
    </source>
</evidence>
<name>A0A7R9BYJ8_9CRUS</name>
<dbReference type="OrthoDB" id="201595at2759"/>
<keyword evidence="6" id="KW-1003">Cell membrane</keyword>
<accession>A0A7R9BYJ8</accession>
<dbReference type="PANTHER" id="PTHR10736">
    <property type="entry name" value="BESTROPHIN"/>
    <property type="match status" value="1"/>
</dbReference>
<gene>
    <name evidence="7" type="ORF">NMOB1V02_LOCUS10274</name>
</gene>
<dbReference type="Pfam" id="PF01062">
    <property type="entry name" value="Bestrophin"/>
    <property type="match status" value="1"/>
</dbReference>
<evidence type="ECO:0000256" key="1">
    <source>
        <dbReference type="ARBA" id="ARBA00004370"/>
    </source>
</evidence>
<evidence type="ECO:0000313" key="8">
    <source>
        <dbReference type="Proteomes" id="UP000678499"/>
    </source>
</evidence>
<protein>
    <recommendedName>
        <fullName evidence="6">Bestrophin homolog</fullName>
    </recommendedName>
</protein>
<keyword evidence="6" id="KW-0406">Ion transport</keyword>
<keyword evidence="8" id="KW-1185">Reference proteome</keyword>
<dbReference type="InterPro" id="IPR000615">
    <property type="entry name" value="Bestrophin"/>
</dbReference>
<dbReference type="GO" id="GO:0005254">
    <property type="term" value="F:chloride channel activity"/>
    <property type="evidence" value="ECO:0007669"/>
    <property type="project" value="UniProtKB-KW"/>
</dbReference>
<comment type="function">
    <text evidence="6">Forms chloride channels.</text>
</comment>
<comment type="subcellular location">
    <subcellularLocation>
        <location evidence="6">Cell membrane</location>
        <topology evidence="6">Multi-pass membrane protein</topology>
    </subcellularLocation>
    <subcellularLocation>
        <location evidence="1">Membrane</location>
    </subcellularLocation>
</comment>
<reference evidence="7" key="1">
    <citation type="submission" date="2020-11" db="EMBL/GenBank/DDBJ databases">
        <authorList>
            <person name="Tran Van P."/>
        </authorList>
    </citation>
    <scope>NUCLEOTIDE SEQUENCE</scope>
</reference>
<keyword evidence="4 6" id="KW-0472">Membrane</keyword>
<evidence type="ECO:0000256" key="2">
    <source>
        <dbReference type="ARBA" id="ARBA00022692"/>
    </source>
</evidence>
<dbReference type="GO" id="GO:0005886">
    <property type="term" value="C:plasma membrane"/>
    <property type="evidence" value="ECO:0007669"/>
    <property type="project" value="UniProtKB-SubCell"/>
</dbReference>
<feature type="transmembrane region" description="Helical" evidence="6">
    <location>
        <begin position="20"/>
        <end position="38"/>
    </location>
</feature>
<feature type="transmembrane region" description="Helical" evidence="6">
    <location>
        <begin position="59"/>
        <end position="81"/>
    </location>
</feature>
<keyword evidence="6" id="KW-0869">Chloride channel</keyword>
<dbReference type="AlphaFoldDB" id="A0A7R9BYJ8"/>
<dbReference type="InterPro" id="IPR036024">
    <property type="entry name" value="Somatomedin_B-like_dom_sf"/>
</dbReference>
<keyword evidence="6" id="KW-0407">Ion channel</keyword>
<dbReference type="InterPro" id="IPR021134">
    <property type="entry name" value="Bestrophin-like"/>
</dbReference>
<keyword evidence="6" id="KW-0868">Chloride</keyword>
<sequence length="454" mass="53072">MLRLFQRKEAWRGSVYKLVWQNLAIWLALYYIIALWYRQGMGVHWRPKFEYICRYCDKYIDLIPLSFVLGFYVNLVIGRWWTMWDLLPWPDNAAFYVASSFPGSDEKSRILRRTVVRYINCSSVHTKCLLSQRVRRRFPTMEHFVSAGLLTEPERKIIETLSEKHKKLYYVPLLWATLIMTRAKEDKLVSELQWKSCVDMIVDYRNRCSRSLHIEIVNIPLVYSQVIILSLRIQNMRHFLLWGILVSFISLKAFGTRVFDWEDIKGSAQSHLCPNNASFCAGRDEELLGSPNNMLDGDFDMTPCFCDMECLRYGDCCVDFAAQHWGNGDEHLSDSHACLPLQEDLDTVFMVSKCPLSYNSEDMSSKCSRSPGIPNEDYTYLLDLPVYSNTSKHLYANFYCAICHGEDLKELWRWNMTLACMTNVVGYSPEEFMASAEYTRGTLGWTRRFWNNSG</sequence>
<organism evidence="7">
    <name type="scientific">Notodromas monacha</name>
    <dbReference type="NCBI Taxonomy" id="399045"/>
    <lineage>
        <taxon>Eukaryota</taxon>
        <taxon>Metazoa</taxon>
        <taxon>Ecdysozoa</taxon>
        <taxon>Arthropoda</taxon>
        <taxon>Crustacea</taxon>
        <taxon>Oligostraca</taxon>
        <taxon>Ostracoda</taxon>
        <taxon>Podocopa</taxon>
        <taxon>Podocopida</taxon>
        <taxon>Cypridocopina</taxon>
        <taxon>Cypridoidea</taxon>
        <taxon>Cyprididae</taxon>
        <taxon>Notodromas</taxon>
    </lineage>
</organism>